<dbReference type="RefSeq" id="XP_056551415.1">
    <property type="nucleotide sequence ID" value="XM_056702415.1"/>
</dbReference>
<dbReference type="Proteomes" id="UP001147782">
    <property type="component" value="Unassembled WGS sequence"/>
</dbReference>
<dbReference type="SUPFAM" id="SSF52540">
    <property type="entry name" value="P-loop containing nucleoside triphosphate hydrolases"/>
    <property type="match status" value="1"/>
</dbReference>
<evidence type="ECO:0000313" key="4">
    <source>
        <dbReference type="Proteomes" id="UP001147782"/>
    </source>
</evidence>
<dbReference type="GeneID" id="81441594"/>
<dbReference type="Pfam" id="PF22893">
    <property type="entry name" value="ULD_2"/>
    <property type="match status" value="1"/>
</dbReference>
<dbReference type="InterPro" id="IPR003593">
    <property type="entry name" value="AAA+_ATPase"/>
</dbReference>
<name>A0A9W9UZZ6_9EURO</name>
<dbReference type="InterPro" id="IPR054464">
    <property type="entry name" value="ULD_fung"/>
</dbReference>
<dbReference type="GO" id="GO:0016887">
    <property type="term" value="F:ATP hydrolysis activity"/>
    <property type="evidence" value="ECO:0007669"/>
    <property type="project" value="InterPro"/>
</dbReference>
<dbReference type="Pfam" id="PF00004">
    <property type="entry name" value="AAA"/>
    <property type="match status" value="1"/>
</dbReference>
<gene>
    <name evidence="3" type="ORF">N7496_009501</name>
</gene>
<feature type="domain" description="AAA+ ATPase" evidence="2">
    <location>
        <begin position="688"/>
        <end position="812"/>
    </location>
</feature>
<dbReference type="PANTHER" id="PTHR46411:SF4">
    <property type="entry name" value="AAA+ ATPASE DOMAIN-CONTAINING PROTEIN"/>
    <property type="match status" value="1"/>
</dbReference>
<reference evidence="3" key="2">
    <citation type="journal article" date="2023" name="IMA Fungus">
        <title>Comparative genomic study of the Penicillium genus elucidates a diverse pangenome and 15 lateral gene transfer events.</title>
        <authorList>
            <person name="Petersen C."/>
            <person name="Sorensen T."/>
            <person name="Nielsen M.R."/>
            <person name="Sondergaard T.E."/>
            <person name="Sorensen J.L."/>
            <person name="Fitzpatrick D.A."/>
            <person name="Frisvad J.C."/>
            <person name="Nielsen K.L."/>
        </authorList>
    </citation>
    <scope>NUCLEOTIDE SEQUENCE</scope>
    <source>
        <strain evidence="3">IBT 29864</strain>
    </source>
</reference>
<keyword evidence="4" id="KW-1185">Reference proteome</keyword>
<dbReference type="InterPro" id="IPR054289">
    <property type="entry name" value="DUF7025"/>
</dbReference>
<evidence type="ECO:0000259" key="2">
    <source>
        <dbReference type="SMART" id="SM00382"/>
    </source>
</evidence>
<feature type="region of interest" description="Disordered" evidence="1">
    <location>
        <begin position="45"/>
        <end position="113"/>
    </location>
</feature>
<feature type="compositionally biased region" description="Basic and acidic residues" evidence="1">
    <location>
        <begin position="242"/>
        <end position="253"/>
    </location>
</feature>
<dbReference type="SMART" id="SM00382">
    <property type="entry name" value="AAA"/>
    <property type="match status" value="1"/>
</dbReference>
<dbReference type="Gene3D" id="3.40.50.300">
    <property type="entry name" value="P-loop containing nucleotide triphosphate hydrolases"/>
    <property type="match status" value="1"/>
</dbReference>
<dbReference type="CDD" id="cd19481">
    <property type="entry name" value="RecA-like_protease"/>
    <property type="match status" value="1"/>
</dbReference>
<dbReference type="AlphaFoldDB" id="A0A9W9UZZ6"/>
<dbReference type="InterPro" id="IPR027417">
    <property type="entry name" value="P-loop_NTPase"/>
</dbReference>
<dbReference type="EMBL" id="JAPZBS010000008">
    <property type="protein sequence ID" value="KAJ5363788.1"/>
    <property type="molecule type" value="Genomic_DNA"/>
</dbReference>
<reference evidence="3" key="1">
    <citation type="submission" date="2022-11" db="EMBL/GenBank/DDBJ databases">
        <authorList>
            <person name="Petersen C."/>
        </authorList>
    </citation>
    <scope>NUCLEOTIDE SEQUENCE</scope>
    <source>
        <strain evidence="3">IBT 29864</strain>
    </source>
</reference>
<dbReference type="Pfam" id="PF23232">
    <property type="entry name" value="AAA_lid_13"/>
    <property type="match status" value="1"/>
</dbReference>
<comment type="caution">
    <text evidence="3">The sequence shown here is derived from an EMBL/GenBank/DDBJ whole genome shotgun (WGS) entry which is preliminary data.</text>
</comment>
<sequence>MKSPSQTQVDHADADFDICKVRTAHESPADLALANITPKTGLEMSVSYDKTQKNPLQDDELSEARKKPESGELGQEQGPNEKTQPGFCKAKQPDQALPGNAEEKSSSQPSSQDLVADKAVIFEDPDGEQWTFPYQKCKTWKEVEELIQEVYPDYRPSDPPEDVSNESEKEKSLSTYFFRLNPTSKVLKKHWELLVRPGWTFAIELPDEDESEPEDASDDSECVDILYVTKYFRIDDSGRSVLDRETSTKDKPAVELSDQSQSKQKSVLEEEIEVHPITLTTAQGNTMFEVGRPVLHVNSNILLEALKATIEFESIADDIKDAWDDPKLSTDLGSGLFIYPFTDLYLNREKLLEYRSKVKEAHDVEYSETCAKHIDILIDYLYSHPSLPVKEWDLMWNLQIRKSSFNSLRFLLKPGSDVYVKEHGGLNAYVIESVGGGPSWQSPHIPPQPYSVLVWNLNHDGRFLTRSVREINIPIFDGERELDSLPLFPTRFYEEHDASNPLQQQLVERGKKFVEMVASPSYRGYTGPKTQFHQARVIIDHSSQPWNEYVTDSPWVPVKSIPDLQLGARTRTPKCTCPACDVEDPLLKVVRRYKFDDYDDIDLQSTKQLTDHQYLLCWSHVHGFVLKDRAWDVLEMSGLEEPKIRKDVFDLVVMKPERNKEMIKAICEIYGGSYIQNFRSDFIEGKGEGQILLLHGPPGTGKTLTAESVAEYCGKPLLSITAADLGHSPAELEEKLLQFFHDAQKWNAIVLLDEADVYLQQRAQNSEQNNNVSVFLRALDYFQGILFLTTNRVGTFDEAFMSRIHIQIGYDKLEDSSRKQIWDNHFKKLANSHKNGGPKIEYSFLAKEYVKTSQALKNLDWNGREIRNAFQTAVTLACYDAKKEEEQNPGTKVTPVLTDDHLDQVVSMSHNFKDYLKTFVTDTAYASRARNDRKTTTGSD</sequence>
<accession>A0A9W9UZZ6</accession>
<proteinExistence type="predicted"/>
<organism evidence="3 4">
    <name type="scientific">Penicillium cataractarum</name>
    <dbReference type="NCBI Taxonomy" id="2100454"/>
    <lineage>
        <taxon>Eukaryota</taxon>
        <taxon>Fungi</taxon>
        <taxon>Dikarya</taxon>
        <taxon>Ascomycota</taxon>
        <taxon>Pezizomycotina</taxon>
        <taxon>Eurotiomycetes</taxon>
        <taxon>Eurotiomycetidae</taxon>
        <taxon>Eurotiales</taxon>
        <taxon>Aspergillaceae</taxon>
        <taxon>Penicillium</taxon>
    </lineage>
</organism>
<dbReference type="InterPro" id="IPR003959">
    <property type="entry name" value="ATPase_AAA_core"/>
</dbReference>
<protein>
    <submittedName>
        <fullName evidence="3">ATPase AAA-type core</fullName>
    </submittedName>
</protein>
<dbReference type="OrthoDB" id="10042665at2759"/>
<evidence type="ECO:0000256" key="1">
    <source>
        <dbReference type="SAM" id="MobiDB-lite"/>
    </source>
</evidence>
<dbReference type="GO" id="GO:0005524">
    <property type="term" value="F:ATP binding"/>
    <property type="evidence" value="ECO:0007669"/>
    <property type="project" value="InterPro"/>
</dbReference>
<dbReference type="Pfam" id="PF22942">
    <property type="entry name" value="DUF7025"/>
    <property type="match status" value="1"/>
</dbReference>
<dbReference type="PANTHER" id="PTHR46411">
    <property type="entry name" value="FAMILY ATPASE, PUTATIVE-RELATED"/>
    <property type="match status" value="1"/>
</dbReference>
<dbReference type="InterPro" id="IPR056599">
    <property type="entry name" value="AAA_lid_fung"/>
</dbReference>
<feature type="region of interest" description="Disordered" evidence="1">
    <location>
        <begin position="242"/>
        <end position="267"/>
    </location>
</feature>
<evidence type="ECO:0000313" key="3">
    <source>
        <dbReference type="EMBL" id="KAJ5363788.1"/>
    </source>
</evidence>